<keyword evidence="2" id="KW-1185">Reference proteome</keyword>
<reference evidence="1 2" key="1">
    <citation type="submission" date="2018-10" db="EMBL/GenBank/DDBJ databases">
        <title>Genome sequencing of Mucilaginibacter sp. HYN0043.</title>
        <authorList>
            <person name="Kim M."/>
            <person name="Yi H."/>
        </authorList>
    </citation>
    <scope>NUCLEOTIDE SEQUENCE [LARGE SCALE GENOMIC DNA]</scope>
    <source>
        <strain evidence="1 2">HYN0043</strain>
    </source>
</reference>
<protein>
    <submittedName>
        <fullName evidence="1">Uncharacterized protein</fullName>
    </submittedName>
</protein>
<accession>A0A494VK77</accession>
<dbReference type="KEGG" id="muh:HYN43_000260"/>
<dbReference type="AlphaFoldDB" id="A0A494VK77"/>
<dbReference type="Proteomes" id="UP000270046">
    <property type="component" value="Chromosome"/>
</dbReference>
<dbReference type="OrthoDB" id="7826656at2"/>
<dbReference type="EMBL" id="CP032869">
    <property type="protein sequence ID" value="AYL93821.1"/>
    <property type="molecule type" value="Genomic_DNA"/>
</dbReference>
<sequence length="271" mass="28868">MCFCVTKANAQTDFEGSVALKFDSLFSTQKLSASKGVLYYNSAPGSLMIPTGFGGSGTYLYGGVGGVYPELYRHNKADLIAFGGLSFGNPIKFVNISLSLNMTDVHRFQNYSGNFGVSRILPGGSSVSVGGLQLFADKKLSDSPHSTFYTAFSHAVQSLPSKSGGASALVYTIGIGTGRFRDKSRADVQNGKGRYGTSVFGSLSYELFKKVNINAEWYGVNLGLSAGVRPFKSPLSFSIGASNLIPSYSGDRVSMVFMVGLPLSLNRLLLK</sequence>
<evidence type="ECO:0000313" key="2">
    <source>
        <dbReference type="Proteomes" id="UP000270046"/>
    </source>
</evidence>
<evidence type="ECO:0000313" key="1">
    <source>
        <dbReference type="EMBL" id="AYL93821.1"/>
    </source>
</evidence>
<organism evidence="1 2">
    <name type="scientific">Mucilaginibacter celer</name>
    <dbReference type="NCBI Taxonomy" id="2305508"/>
    <lineage>
        <taxon>Bacteria</taxon>
        <taxon>Pseudomonadati</taxon>
        <taxon>Bacteroidota</taxon>
        <taxon>Sphingobacteriia</taxon>
        <taxon>Sphingobacteriales</taxon>
        <taxon>Sphingobacteriaceae</taxon>
        <taxon>Mucilaginibacter</taxon>
    </lineage>
</organism>
<proteinExistence type="predicted"/>
<name>A0A494VK77_9SPHI</name>
<gene>
    <name evidence="1" type="ORF">HYN43_000260</name>
</gene>